<reference evidence="2 3" key="1">
    <citation type="submission" date="2023-05" db="EMBL/GenBank/DDBJ databases">
        <title>B98-5 Cell Line De Novo Hybrid Assembly: An Optical Mapping Approach.</title>
        <authorList>
            <person name="Kananen K."/>
            <person name="Auerbach J.A."/>
            <person name="Kautto E."/>
            <person name="Blachly J.S."/>
        </authorList>
    </citation>
    <scope>NUCLEOTIDE SEQUENCE [LARGE SCALE GENOMIC DNA]</scope>
    <source>
        <strain evidence="2">B95-8</strain>
        <tissue evidence="2">Cell line</tissue>
    </source>
</reference>
<evidence type="ECO:0000313" key="2">
    <source>
        <dbReference type="EMBL" id="KAK2092004.1"/>
    </source>
</evidence>
<comment type="caution">
    <text evidence="2">The sequence shown here is derived from an EMBL/GenBank/DDBJ whole genome shotgun (WGS) entry which is preliminary data.</text>
</comment>
<feature type="domain" description="GREB1-like C-terminal" evidence="1">
    <location>
        <begin position="31"/>
        <end position="93"/>
    </location>
</feature>
<dbReference type="Proteomes" id="UP001266305">
    <property type="component" value="Unassembled WGS sequence"/>
</dbReference>
<name>A0ABQ9U5F5_SAGOE</name>
<dbReference type="InterPro" id="IPR046927">
    <property type="entry name" value="GREB1-like_C"/>
</dbReference>
<organism evidence="2 3">
    <name type="scientific">Saguinus oedipus</name>
    <name type="common">Cotton-top tamarin</name>
    <name type="synonym">Oedipomidas oedipus</name>
    <dbReference type="NCBI Taxonomy" id="9490"/>
    <lineage>
        <taxon>Eukaryota</taxon>
        <taxon>Metazoa</taxon>
        <taxon>Chordata</taxon>
        <taxon>Craniata</taxon>
        <taxon>Vertebrata</taxon>
        <taxon>Euteleostomi</taxon>
        <taxon>Mammalia</taxon>
        <taxon>Eutheria</taxon>
        <taxon>Euarchontoglires</taxon>
        <taxon>Primates</taxon>
        <taxon>Haplorrhini</taxon>
        <taxon>Platyrrhini</taxon>
        <taxon>Cebidae</taxon>
        <taxon>Callitrichinae</taxon>
        <taxon>Saguinus</taxon>
    </lineage>
</organism>
<dbReference type="EMBL" id="JASSZA010000015">
    <property type="protein sequence ID" value="KAK2092004.1"/>
    <property type="molecule type" value="Genomic_DNA"/>
</dbReference>
<accession>A0ABQ9U5F5</accession>
<protein>
    <submittedName>
        <fullName evidence="2">Protein greb1</fullName>
    </submittedName>
</protein>
<gene>
    <name evidence="2" type="primary">GREB1_5</name>
    <name evidence="2" type="ORF">P7K49_028532</name>
</gene>
<dbReference type="Pfam" id="PF20267">
    <property type="entry name" value="GREB1_C"/>
    <property type="match status" value="1"/>
</dbReference>
<dbReference type="PANTHER" id="PTHR15720:SF13">
    <property type="entry name" value="PROTEIN GREB1"/>
    <property type="match status" value="1"/>
</dbReference>
<evidence type="ECO:0000313" key="3">
    <source>
        <dbReference type="Proteomes" id="UP001266305"/>
    </source>
</evidence>
<evidence type="ECO:0000259" key="1">
    <source>
        <dbReference type="Pfam" id="PF20267"/>
    </source>
</evidence>
<dbReference type="PANTHER" id="PTHR15720">
    <property type="entry name" value="GREB1-RELATED"/>
    <property type="match status" value="1"/>
</dbReference>
<dbReference type="InterPro" id="IPR028422">
    <property type="entry name" value="GREB1"/>
</dbReference>
<sequence>MQPRSRGKVLSPQGGWEWPDTLLPAQVSDNSAAVVPAQYICAPDSKHTFLAAPAQLLLEKFLQHHSHRFFPLSLKNRDHPVLSVDCYLNLGSQDRSSLRQTVVRLELEDEWQFRLRDEFQTANAKEDRPLFFLTGRHI</sequence>
<keyword evidence="3" id="KW-1185">Reference proteome</keyword>
<proteinExistence type="predicted"/>